<dbReference type="Gene3D" id="3.30.565.10">
    <property type="entry name" value="Histidine kinase-like ATPase, C-terminal domain"/>
    <property type="match status" value="1"/>
</dbReference>
<comment type="caution">
    <text evidence="6">The sequence shown here is derived from an EMBL/GenBank/DDBJ whole genome shotgun (WGS) entry which is preliminary data.</text>
</comment>
<dbReference type="PANTHER" id="PTHR43065:SF52">
    <property type="entry name" value="SENSOR PROTEIN KINASE PILS"/>
    <property type="match status" value="1"/>
</dbReference>
<evidence type="ECO:0000256" key="3">
    <source>
        <dbReference type="ARBA" id="ARBA00022553"/>
    </source>
</evidence>
<protein>
    <recommendedName>
        <fullName evidence="2">histidine kinase</fullName>
        <ecNumber evidence="2">2.7.13.3</ecNumber>
    </recommendedName>
</protein>
<feature type="domain" description="Histidine kinase" evidence="5">
    <location>
        <begin position="321"/>
        <end position="533"/>
    </location>
</feature>
<dbReference type="GO" id="GO:0005524">
    <property type="term" value="F:ATP binding"/>
    <property type="evidence" value="ECO:0007669"/>
    <property type="project" value="UniProtKB-KW"/>
</dbReference>
<dbReference type="EMBL" id="JALNMH010000004">
    <property type="protein sequence ID" value="MCK7593325.1"/>
    <property type="molecule type" value="Genomic_DNA"/>
</dbReference>
<dbReference type="PANTHER" id="PTHR43065">
    <property type="entry name" value="SENSOR HISTIDINE KINASE"/>
    <property type="match status" value="1"/>
</dbReference>
<dbReference type="InterPro" id="IPR004358">
    <property type="entry name" value="Sig_transdc_His_kin-like_C"/>
</dbReference>
<dbReference type="SMART" id="SM00387">
    <property type="entry name" value="HATPase_c"/>
    <property type="match status" value="1"/>
</dbReference>
<dbReference type="InterPro" id="IPR036097">
    <property type="entry name" value="HisK_dim/P_sf"/>
</dbReference>
<dbReference type="Proteomes" id="UP001431449">
    <property type="component" value="Unassembled WGS sequence"/>
</dbReference>
<dbReference type="InterPro" id="IPR036890">
    <property type="entry name" value="HATPase_C_sf"/>
</dbReference>
<reference evidence="6" key="1">
    <citation type="submission" date="2022-04" db="EMBL/GenBank/DDBJ databases">
        <title>Lysobacter sp. CAU 1642 isolated from sea sand.</title>
        <authorList>
            <person name="Kim W."/>
        </authorList>
    </citation>
    <scope>NUCLEOTIDE SEQUENCE</scope>
    <source>
        <strain evidence="6">CAU 1642</strain>
    </source>
</reference>
<name>A0ABT0GH19_9GAMM</name>
<keyword evidence="3" id="KW-0597">Phosphoprotein</keyword>
<evidence type="ECO:0000256" key="1">
    <source>
        <dbReference type="ARBA" id="ARBA00000085"/>
    </source>
</evidence>
<dbReference type="EC" id="2.7.13.3" evidence="2"/>
<keyword evidence="4" id="KW-0812">Transmembrane</keyword>
<evidence type="ECO:0000259" key="5">
    <source>
        <dbReference type="PROSITE" id="PS50109"/>
    </source>
</evidence>
<dbReference type="SUPFAM" id="SSF55874">
    <property type="entry name" value="ATPase domain of HSP90 chaperone/DNA topoisomerase II/histidine kinase"/>
    <property type="match status" value="1"/>
</dbReference>
<organism evidence="6 7">
    <name type="scientific">Pseudomarimonas salicorniae</name>
    <dbReference type="NCBI Taxonomy" id="2933270"/>
    <lineage>
        <taxon>Bacteria</taxon>
        <taxon>Pseudomonadati</taxon>
        <taxon>Pseudomonadota</taxon>
        <taxon>Gammaproteobacteria</taxon>
        <taxon>Lysobacterales</taxon>
        <taxon>Lysobacteraceae</taxon>
        <taxon>Pseudomarimonas</taxon>
    </lineage>
</organism>
<dbReference type="RefSeq" id="WP_248206706.1">
    <property type="nucleotide sequence ID" value="NZ_JALNMH010000004.1"/>
</dbReference>
<dbReference type="Pfam" id="PF25323">
    <property type="entry name" value="6TM_PilS"/>
    <property type="match status" value="1"/>
</dbReference>
<dbReference type="InterPro" id="IPR005467">
    <property type="entry name" value="His_kinase_dom"/>
</dbReference>
<comment type="catalytic activity">
    <reaction evidence="1">
        <text>ATP + protein L-histidine = ADP + protein N-phospho-L-histidine.</text>
        <dbReference type="EC" id="2.7.13.3"/>
    </reaction>
</comment>
<feature type="transmembrane region" description="Helical" evidence="4">
    <location>
        <begin position="109"/>
        <end position="126"/>
    </location>
</feature>
<dbReference type="CDD" id="cd00075">
    <property type="entry name" value="HATPase"/>
    <property type="match status" value="1"/>
</dbReference>
<keyword evidence="4" id="KW-1133">Transmembrane helix</keyword>
<dbReference type="InterPro" id="IPR003594">
    <property type="entry name" value="HATPase_dom"/>
</dbReference>
<dbReference type="InterPro" id="IPR003661">
    <property type="entry name" value="HisK_dim/P_dom"/>
</dbReference>
<dbReference type="PRINTS" id="PR00344">
    <property type="entry name" value="BCTRLSENSOR"/>
</dbReference>
<feature type="transmembrane region" description="Helical" evidence="4">
    <location>
        <begin position="86"/>
        <end position="103"/>
    </location>
</feature>
<dbReference type="PROSITE" id="PS50109">
    <property type="entry name" value="HIS_KIN"/>
    <property type="match status" value="1"/>
</dbReference>
<evidence type="ECO:0000256" key="4">
    <source>
        <dbReference type="SAM" id="Phobius"/>
    </source>
</evidence>
<dbReference type="CDD" id="cd00082">
    <property type="entry name" value="HisKA"/>
    <property type="match status" value="1"/>
</dbReference>
<keyword evidence="6" id="KW-0547">Nucleotide-binding</keyword>
<proteinExistence type="predicted"/>
<dbReference type="SUPFAM" id="SSF47384">
    <property type="entry name" value="Homodimeric domain of signal transducing histidine kinase"/>
    <property type="match status" value="1"/>
</dbReference>
<keyword evidence="6" id="KW-0067">ATP-binding</keyword>
<dbReference type="Pfam" id="PF02518">
    <property type="entry name" value="HATPase_c"/>
    <property type="match status" value="1"/>
</dbReference>
<evidence type="ECO:0000256" key="2">
    <source>
        <dbReference type="ARBA" id="ARBA00012438"/>
    </source>
</evidence>
<accession>A0ABT0GH19</accession>
<keyword evidence="7" id="KW-1185">Reference proteome</keyword>
<feature type="transmembrane region" description="Helical" evidence="4">
    <location>
        <begin position="55"/>
        <end position="74"/>
    </location>
</feature>
<dbReference type="Gene3D" id="1.10.287.130">
    <property type="match status" value="1"/>
</dbReference>
<dbReference type="SMART" id="SM00388">
    <property type="entry name" value="HisKA"/>
    <property type="match status" value="1"/>
</dbReference>
<gene>
    <name evidence="6" type="ORF">M0G41_06545</name>
</gene>
<keyword evidence="4" id="KW-0472">Membrane</keyword>
<evidence type="ECO:0000313" key="7">
    <source>
        <dbReference type="Proteomes" id="UP001431449"/>
    </source>
</evidence>
<sequence length="536" mass="58959">MRLSPTRRTPGRFDRDAQQRELYFFTLYRCFQAALIALVVFSPVGLSLARLVQPVLAQVVCLTYLVLSAVFLLIATRSRLKLTHQVLLGLGVDILAALLMRAALEGVDLGIALLLIVNVGAGALLLPFRWGFLFATLAAVGVVFEYLVTAVLGLGETRASETAMLAVTYMAVAALCNILGRSLRESALLAAERGAEAASLAQINDLIIRRLRSGVIVVDAAHRVRLANETAWHLLGEPNPSEKRLEVLCPALSRHITSWRVDPQQEPQALQLRSDRPDVVPRIARLGTSEDLLLVFLDDSELVSRRAEQLTLSTLGRLSAGIAHEVRNPLGAISHAAQLLEESEALPDGDRQLLQIIVTQSQRVNGIINNVLALSRREASRPEVLEICEWLEDFLGTFCREHFLEAGAIETDIEQRPITAIFDGQQLHQVLTALLGNALRHGRRGSAPAEVRLRARLDDDQATPLIEVTDRGPGIRPEQAERIFEPFFTTHDMGSGLGLYIARQICEANQAVLEYRPAPEGGSCFRIVLSRPLRIV</sequence>
<dbReference type="Pfam" id="PF00512">
    <property type="entry name" value="HisKA"/>
    <property type="match status" value="1"/>
</dbReference>
<feature type="transmembrane region" description="Helical" evidence="4">
    <location>
        <begin position="21"/>
        <end position="43"/>
    </location>
</feature>
<evidence type="ECO:0000313" key="6">
    <source>
        <dbReference type="EMBL" id="MCK7593325.1"/>
    </source>
</evidence>
<feature type="transmembrane region" description="Helical" evidence="4">
    <location>
        <begin position="133"/>
        <end position="155"/>
    </location>
</feature>